<keyword evidence="1" id="KW-1133">Transmembrane helix</keyword>
<keyword evidence="1" id="KW-0472">Membrane</keyword>
<feature type="transmembrane region" description="Helical" evidence="1">
    <location>
        <begin position="117"/>
        <end position="135"/>
    </location>
</feature>
<dbReference type="Proteomes" id="UP000177122">
    <property type="component" value="Unassembled WGS sequence"/>
</dbReference>
<gene>
    <name evidence="2" type="ORF">A2845_01420</name>
</gene>
<accession>A0A1G2CXF7</accession>
<protein>
    <submittedName>
        <fullName evidence="2">Uncharacterized protein</fullName>
    </submittedName>
</protein>
<keyword evidence="1" id="KW-0812">Transmembrane</keyword>
<evidence type="ECO:0000313" key="2">
    <source>
        <dbReference type="EMBL" id="OGZ06056.1"/>
    </source>
</evidence>
<reference evidence="2 3" key="1">
    <citation type="journal article" date="2016" name="Nat. Commun.">
        <title>Thousands of microbial genomes shed light on interconnected biogeochemical processes in an aquifer system.</title>
        <authorList>
            <person name="Anantharaman K."/>
            <person name="Brown C.T."/>
            <person name="Hug L.A."/>
            <person name="Sharon I."/>
            <person name="Castelle C.J."/>
            <person name="Probst A.J."/>
            <person name="Thomas B.C."/>
            <person name="Singh A."/>
            <person name="Wilkins M.J."/>
            <person name="Karaoz U."/>
            <person name="Brodie E.L."/>
            <person name="Williams K.H."/>
            <person name="Hubbard S.S."/>
            <person name="Banfield J.F."/>
        </authorList>
    </citation>
    <scope>NUCLEOTIDE SEQUENCE [LARGE SCALE GENOMIC DNA]</scope>
</reference>
<name>A0A1G2CXF7_9BACT</name>
<evidence type="ECO:0000256" key="1">
    <source>
        <dbReference type="SAM" id="Phobius"/>
    </source>
</evidence>
<dbReference type="EMBL" id="MHLI01000005">
    <property type="protein sequence ID" value="OGZ06056.1"/>
    <property type="molecule type" value="Genomic_DNA"/>
</dbReference>
<sequence length="145" mass="16158">MWGLVDTMLALLVVTGLALNAWGIVMNGVVVEVNDGVMPVISETPGFIMTNYGTPRKFVSDGKLLFLADHIRVDFPDWEKYIPEGAPGIAIRWWGKWLDYPFEGGVNLVSIGDICRWMGSLLFLLGNILLIPCILRRLFFSGKLS</sequence>
<organism evidence="2 3">
    <name type="scientific">Candidatus Lloydbacteria bacterium RIFCSPHIGHO2_01_FULL_49_22</name>
    <dbReference type="NCBI Taxonomy" id="1798658"/>
    <lineage>
        <taxon>Bacteria</taxon>
        <taxon>Candidatus Lloydiibacteriota</taxon>
    </lineage>
</organism>
<proteinExistence type="predicted"/>
<dbReference type="AlphaFoldDB" id="A0A1G2CXF7"/>
<evidence type="ECO:0000313" key="3">
    <source>
        <dbReference type="Proteomes" id="UP000177122"/>
    </source>
</evidence>
<comment type="caution">
    <text evidence="2">The sequence shown here is derived from an EMBL/GenBank/DDBJ whole genome shotgun (WGS) entry which is preliminary data.</text>
</comment>